<accession>A0A285X1Z6</accession>
<feature type="transmembrane region" description="Helical" evidence="2">
    <location>
        <begin position="9"/>
        <end position="27"/>
    </location>
</feature>
<evidence type="ECO:0000313" key="4">
    <source>
        <dbReference type="Proteomes" id="UP000219193"/>
    </source>
</evidence>
<protein>
    <recommendedName>
        <fullName evidence="5">TonB family C-terminal domain-containing protein</fullName>
    </recommendedName>
</protein>
<dbReference type="EMBL" id="OCMF01000001">
    <property type="protein sequence ID" value="SOC79036.1"/>
    <property type="molecule type" value="Genomic_DNA"/>
</dbReference>
<sequence>MDFFDRHKALIITVLIFSILILSMYNINISNESKKIRETLIELNDLRPEPLPEEQPQPEDPEPPTPQPPRPAFETHQAYNQNQQESKSNVESRLEEIFEKNAAQQEASEEEANRTSEGNVVVNSNKEQRKQKASEGDNTTKETSVKKGSMRNSSISFSLTGRTAVDIPNPIYTCDRSGKVVINITVNALGNVLKTSVNKAASTTSNECLTDMAQEYAIKARFSRQPGRDSQPGTITYNFQN</sequence>
<feature type="compositionally biased region" description="Polar residues" evidence="1">
    <location>
        <begin position="77"/>
        <end position="87"/>
    </location>
</feature>
<dbReference type="RefSeq" id="WP_097054808.1">
    <property type="nucleotide sequence ID" value="NZ_OCMF01000001.1"/>
</dbReference>
<evidence type="ECO:0000256" key="2">
    <source>
        <dbReference type="SAM" id="Phobius"/>
    </source>
</evidence>
<gene>
    <name evidence="3" type="ORF">SAMN06296241_0556</name>
</gene>
<keyword evidence="4" id="KW-1185">Reference proteome</keyword>
<keyword evidence="2" id="KW-1133">Transmembrane helix</keyword>
<proteinExistence type="predicted"/>
<keyword evidence="2" id="KW-0812">Transmembrane</keyword>
<reference evidence="4" key="1">
    <citation type="submission" date="2017-09" db="EMBL/GenBank/DDBJ databases">
        <authorList>
            <person name="Varghese N."/>
            <person name="Submissions S."/>
        </authorList>
    </citation>
    <scope>NUCLEOTIDE SEQUENCE [LARGE SCALE GENOMIC DNA]</scope>
    <source>
        <strain evidence="4">CGMCC 1.12641</strain>
    </source>
</reference>
<feature type="compositionally biased region" description="Basic and acidic residues" evidence="1">
    <location>
        <begin position="126"/>
        <end position="145"/>
    </location>
</feature>
<organism evidence="3 4">
    <name type="scientific">Salinimicrobium sediminis</name>
    <dbReference type="NCBI Taxonomy" id="1343891"/>
    <lineage>
        <taxon>Bacteria</taxon>
        <taxon>Pseudomonadati</taxon>
        <taxon>Bacteroidota</taxon>
        <taxon>Flavobacteriia</taxon>
        <taxon>Flavobacteriales</taxon>
        <taxon>Flavobacteriaceae</taxon>
        <taxon>Salinimicrobium</taxon>
    </lineage>
</organism>
<dbReference type="AlphaFoldDB" id="A0A285X1Z6"/>
<evidence type="ECO:0000313" key="3">
    <source>
        <dbReference type="EMBL" id="SOC79036.1"/>
    </source>
</evidence>
<feature type="region of interest" description="Disordered" evidence="1">
    <location>
        <begin position="48"/>
        <end position="150"/>
    </location>
</feature>
<keyword evidence="2" id="KW-0472">Membrane</keyword>
<evidence type="ECO:0008006" key="5">
    <source>
        <dbReference type="Google" id="ProtNLM"/>
    </source>
</evidence>
<evidence type="ECO:0000256" key="1">
    <source>
        <dbReference type="SAM" id="MobiDB-lite"/>
    </source>
</evidence>
<feature type="compositionally biased region" description="Basic and acidic residues" evidence="1">
    <location>
        <begin position="88"/>
        <end position="99"/>
    </location>
</feature>
<dbReference type="OrthoDB" id="9786892at2"/>
<name>A0A285X1Z6_9FLAO</name>
<feature type="compositionally biased region" description="Polar residues" evidence="1">
    <location>
        <begin position="115"/>
        <end position="125"/>
    </location>
</feature>
<dbReference type="Proteomes" id="UP000219193">
    <property type="component" value="Unassembled WGS sequence"/>
</dbReference>